<dbReference type="AlphaFoldDB" id="A0A7J7V2P6"/>
<dbReference type="InterPro" id="IPR013041">
    <property type="entry name" value="Clathrin_app_Ig-like_sf"/>
</dbReference>
<keyword evidence="14" id="KW-1185">Reference proteome</keyword>
<dbReference type="GO" id="GO:0000139">
    <property type="term" value="C:Golgi membrane"/>
    <property type="evidence" value="ECO:0007669"/>
    <property type="project" value="UniProtKB-SubCell"/>
</dbReference>
<dbReference type="Proteomes" id="UP000527355">
    <property type="component" value="Unassembled WGS sequence"/>
</dbReference>
<evidence type="ECO:0000256" key="1">
    <source>
        <dbReference type="ARBA" id="ARBA00004255"/>
    </source>
</evidence>
<dbReference type="VEuPathDB" id="HostDB:GeneID_118666400"/>
<evidence type="ECO:0000259" key="12">
    <source>
        <dbReference type="Pfam" id="PF08752"/>
    </source>
</evidence>
<evidence type="ECO:0000256" key="11">
    <source>
        <dbReference type="ARBA" id="ARBA00023329"/>
    </source>
</evidence>
<keyword evidence="10" id="KW-0472">Membrane</keyword>
<gene>
    <name evidence="13" type="ORF">mMyoMyo1_003194</name>
</gene>
<dbReference type="GO" id="GO:0005793">
    <property type="term" value="C:endoplasmic reticulum-Golgi intermediate compartment"/>
    <property type="evidence" value="ECO:0007669"/>
    <property type="project" value="TreeGrafter"/>
</dbReference>
<evidence type="ECO:0000256" key="8">
    <source>
        <dbReference type="ARBA" id="ARBA00022927"/>
    </source>
</evidence>
<evidence type="ECO:0000256" key="3">
    <source>
        <dbReference type="ARBA" id="ARBA00010720"/>
    </source>
</evidence>
<evidence type="ECO:0000256" key="10">
    <source>
        <dbReference type="ARBA" id="ARBA00023136"/>
    </source>
</evidence>
<dbReference type="GO" id="GO:0006888">
    <property type="term" value="P:endoplasmic reticulum to Golgi vesicle-mediated transport"/>
    <property type="evidence" value="ECO:0007669"/>
    <property type="project" value="TreeGrafter"/>
</dbReference>
<keyword evidence="4" id="KW-0813">Transport</keyword>
<dbReference type="InterPro" id="IPR037067">
    <property type="entry name" value="Coatomer_gsu_app_sf"/>
</dbReference>
<evidence type="ECO:0000256" key="5">
    <source>
        <dbReference type="ARBA" id="ARBA00022490"/>
    </source>
</evidence>
<comment type="similarity">
    <text evidence="3">Belongs to the COPG family.</text>
</comment>
<dbReference type="InterPro" id="IPR017106">
    <property type="entry name" value="Coatomer_gsu"/>
</dbReference>
<comment type="caution">
    <text evidence="13">The sequence shown here is derived from an EMBL/GenBank/DDBJ whole genome shotgun (WGS) entry which is preliminary data.</text>
</comment>
<name>A0A7J7V2P6_MYOMY</name>
<keyword evidence="6" id="KW-0677">Repeat</keyword>
<keyword evidence="7" id="KW-0931">ER-Golgi transport</keyword>
<keyword evidence="11" id="KW-0968">Cytoplasmic vesicle</keyword>
<protein>
    <submittedName>
        <fullName evidence="13">COPI coat complex subunit gamma 2</fullName>
    </submittedName>
</protein>
<dbReference type="FunFam" id="2.60.40.1480:FF:000001">
    <property type="entry name" value="Coatomer subunit gamma"/>
    <property type="match status" value="1"/>
</dbReference>
<sequence length="146" mass="16867">MNLGPLFRSSEPVQLTEAETEYFVRCVKHMFTNHIVFQFDCTNTLNDQLLEKVTVQVEPSDSYEVLCCIPVPSLTYNQPGICYTLVRLPDDDSSAGTNPQRGRDTYMIKNALPLELLNVWRHVWGSRIWFFSRIKCNDSDDVFIVI</sequence>
<dbReference type="GO" id="GO:0005198">
    <property type="term" value="F:structural molecule activity"/>
    <property type="evidence" value="ECO:0007669"/>
    <property type="project" value="InterPro"/>
</dbReference>
<dbReference type="GO" id="GO:0072384">
    <property type="term" value="P:organelle transport along microtubule"/>
    <property type="evidence" value="ECO:0007669"/>
    <property type="project" value="TreeGrafter"/>
</dbReference>
<dbReference type="SUPFAM" id="SSF49348">
    <property type="entry name" value="Clathrin adaptor appendage domain"/>
    <property type="match status" value="1"/>
</dbReference>
<dbReference type="GO" id="GO:0009306">
    <property type="term" value="P:protein secretion"/>
    <property type="evidence" value="ECO:0007669"/>
    <property type="project" value="TreeGrafter"/>
</dbReference>
<evidence type="ECO:0000256" key="7">
    <source>
        <dbReference type="ARBA" id="ARBA00022892"/>
    </source>
</evidence>
<dbReference type="GO" id="GO:0006886">
    <property type="term" value="P:intracellular protein transport"/>
    <property type="evidence" value="ECO:0007669"/>
    <property type="project" value="InterPro"/>
</dbReference>
<proteinExistence type="inferred from homology"/>
<evidence type="ECO:0000256" key="6">
    <source>
        <dbReference type="ARBA" id="ARBA00022737"/>
    </source>
</evidence>
<dbReference type="PANTHER" id="PTHR10261">
    <property type="entry name" value="COATOMER SUBUNIT GAMMA"/>
    <property type="match status" value="1"/>
</dbReference>
<keyword evidence="5" id="KW-0963">Cytoplasm</keyword>
<accession>A0A7J7V2P6</accession>
<feature type="domain" description="Coatomer gamma subunit appendage Ig-like subdomain" evidence="12">
    <location>
        <begin position="2"/>
        <end position="93"/>
    </location>
</feature>
<reference evidence="13 14" key="1">
    <citation type="journal article" date="2020" name="Nature">
        <title>Six reference-quality genomes reveal evolution of bat adaptations.</title>
        <authorList>
            <person name="Jebb D."/>
            <person name="Huang Z."/>
            <person name="Pippel M."/>
            <person name="Hughes G.M."/>
            <person name="Lavrichenko K."/>
            <person name="Devanna P."/>
            <person name="Winkler S."/>
            <person name="Jermiin L.S."/>
            <person name="Skirmuntt E.C."/>
            <person name="Katzourakis A."/>
            <person name="Burkitt-Gray L."/>
            <person name="Ray D.A."/>
            <person name="Sullivan K.A.M."/>
            <person name="Roscito J.G."/>
            <person name="Kirilenko B.M."/>
            <person name="Davalos L.M."/>
            <person name="Corthals A.P."/>
            <person name="Power M.L."/>
            <person name="Jones G."/>
            <person name="Ransome R.D."/>
            <person name="Dechmann D.K.N."/>
            <person name="Locatelli A.G."/>
            <person name="Puechmaille S.J."/>
            <person name="Fedrigo O."/>
            <person name="Jarvis E.D."/>
            <person name="Hiller M."/>
            <person name="Vernes S.C."/>
            <person name="Myers E.W."/>
            <person name="Teeling E.C."/>
        </authorList>
    </citation>
    <scope>NUCLEOTIDE SEQUENCE [LARGE SCALE GENOMIC DNA]</scope>
    <source>
        <strain evidence="13">MMyoMyo1</strain>
        <tissue evidence="13">Flight muscle</tissue>
    </source>
</reference>
<dbReference type="GO" id="GO:0030126">
    <property type="term" value="C:COPI vesicle coat"/>
    <property type="evidence" value="ECO:0007669"/>
    <property type="project" value="InterPro"/>
</dbReference>
<evidence type="ECO:0000256" key="9">
    <source>
        <dbReference type="ARBA" id="ARBA00023034"/>
    </source>
</evidence>
<comment type="subcellular location">
    <subcellularLocation>
        <location evidence="2">Cytoplasmic vesicle</location>
        <location evidence="2">COPI-coated vesicle membrane</location>
        <topology evidence="2">Peripheral membrane protein</topology>
        <orientation evidence="2">Cytoplasmic side</orientation>
    </subcellularLocation>
    <subcellularLocation>
        <location evidence="1">Golgi apparatus membrane</location>
        <topology evidence="1">Peripheral membrane protein</topology>
        <orientation evidence="1">Cytoplasmic side</orientation>
    </subcellularLocation>
</comment>
<dbReference type="GO" id="GO:0006891">
    <property type="term" value="P:intra-Golgi vesicle-mediated transport"/>
    <property type="evidence" value="ECO:0007669"/>
    <property type="project" value="TreeGrafter"/>
</dbReference>
<dbReference type="Pfam" id="PF08752">
    <property type="entry name" value="COP-gamma_platf"/>
    <property type="match status" value="1"/>
</dbReference>
<dbReference type="Gene3D" id="2.60.40.1480">
    <property type="entry name" value="Coatomer, gamma subunit, appendage domain"/>
    <property type="match status" value="1"/>
</dbReference>
<dbReference type="InterPro" id="IPR013040">
    <property type="entry name" value="Coatomer_gsu_app_Ig-like_dom"/>
</dbReference>
<dbReference type="EMBL" id="JABWUV010000011">
    <property type="protein sequence ID" value="KAF6319311.1"/>
    <property type="molecule type" value="Genomic_DNA"/>
</dbReference>
<evidence type="ECO:0000256" key="2">
    <source>
        <dbReference type="ARBA" id="ARBA00004347"/>
    </source>
</evidence>
<evidence type="ECO:0000256" key="4">
    <source>
        <dbReference type="ARBA" id="ARBA00022448"/>
    </source>
</evidence>
<dbReference type="PANTHER" id="PTHR10261:SF4">
    <property type="entry name" value="COATOMER SUBUNIT GAMMA-2"/>
    <property type="match status" value="1"/>
</dbReference>
<dbReference type="GO" id="GO:0005783">
    <property type="term" value="C:endoplasmic reticulum"/>
    <property type="evidence" value="ECO:0007669"/>
    <property type="project" value="TreeGrafter"/>
</dbReference>
<organism evidence="13 14">
    <name type="scientific">Myotis myotis</name>
    <name type="common">Greater mouse-eared bat</name>
    <name type="synonym">Vespertilio myotis</name>
    <dbReference type="NCBI Taxonomy" id="51298"/>
    <lineage>
        <taxon>Eukaryota</taxon>
        <taxon>Metazoa</taxon>
        <taxon>Chordata</taxon>
        <taxon>Craniata</taxon>
        <taxon>Vertebrata</taxon>
        <taxon>Euteleostomi</taxon>
        <taxon>Mammalia</taxon>
        <taxon>Eutheria</taxon>
        <taxon>Laurasiatheria</taxon>
        <taxon>Chiroptera</taxon>
        <taxon>Yangochiroptera</taxon>
        <taxon>Vespertilionidae</taxon>
        <taxon>Myotis</taxon>
    </lineage>
</organism>
<keyword evidence="8" id="KW-0653">Protein transport</keyword>
<keyword evidence="9" id="KW-0333">Golgi apparatus</keyword>
<evidence type="ECO:0000313" key="14">
    <source>
        <dbReference type="Proteomes" id="UP000527355"/>
    </source>
</evidence>
<evidence type="ECO:0000313" key="13">
    <source>
        <dbReference type="EMBL" id="KAF6319311.1"/>
    </source>
</evidence>